<name>A0A0G4N5M9_VERLO</name>
<reference evidence="9" key="1">
    <citation type="submission" date="2015-05" db="EMBL/GenBank/DDBJ databases">
        <authorList>
            <person name="Fogelqvist Johan"/>
        </authorList>
    </citation>
    <scope>NUCLEOTIDE SEQUENCE [LARGE SCALE GENOMIC DNA]</scope>
</reference>
<dbReference type="GO" id="GO:0006637">
    <property type="term" value="P:acyl-CoA metabolic process"/>
    <property type="evidence" value="ECO:0007669"/>
    <property type="project" value="TreeGrafter"/>
</dbReference>
<dbReference type="PANTHER" id="PTHR43605">
    <property type="entry name" value="ACYL-COENZYME A SYNTHETASE"/>
    <property type="match status" value="1"/>
</dbReference>
<evidence type="ECO:0000256" key="4">
    <source>
        <dbReference type="ARBA" id="ARBA00022840"/>
    </source>
</evidence>
<comment type="similarity">
    <text evidence="1">Belongs to the ATP-dependent AMP-binding enzyme family.</text>
</comment>
<accession>A0A0G4N5M9</accession>
<dbReference type="EMBL" id="CVQI01032606">
    <property type="protein sequence ID" value="CRK41753.1"/>
    <property type="molecule type" value="Genomic_DNA"/>
</dbReference>
<dbReference type="GO" id="GO:0006633">
    <property type="term" value="P:fatty acid biosynthetic process"/>
    <property type="evidence" value="ECO:0007669"/>
    <property type="project" value="TreeGrafter"/>
</dbReference>
<dbReference type="InterPro" id="IPR020845">
    <property type="entry name" value="AMP-binding_CS"/>
</dbReference>
<evidence type="ECO:0000259" key="7">
    <source>
        <dbReference type="Pfam" id="PF00501"/>
    </source>
</evidence>
<organism evidence="8 9">
    <name type="scientific">Verticillium longisporum</name>
    <name type="common">Verticillium dahliae var. longisporum</name>
    <dbReference type="NCBI Taxonomy" id="100787"/>
    <lineage>
        <taxon>Eukaryota</taxon>
        <taxon>Fungi</taxon>
        <taxon>Dikarya</taxon>
        <taxon>Ascomycota</taxon>
        <taxon>Pezizomycotina</taxon>
        <taxon>Sordariomycetes</taxon>
        <taxon>Hypocreomycetidae</taxon>
        <taxon>Glomerellales</taxon>
        <taxon>Plectosphaerellaceae</taxon>
        <taxon>Verticillium</taxon>
    </lineage>
</organism>
<evidence type="ECO:0000256" key="3">
    <source>
        <dbReference type="ARBA" id="ARBA00022741"/>
    </source>
</evidence>
<dbReference type="SUPFAM" id="SSF56801">
    <property type="entry name" value="Acetyl-CoA synthetase-like"/>
    <property type="match status" value="1"/>
</dbReference>
<dbReference type="InterPro" id="IPR042099">
    <property type="entry name" value="ANL_N_sf"/>
</dbReference>
<dbReference type="Gene3D" id="3.40.50.12780">
    <property type="entry name" value="N-terminal domain of ligase-like"/>
    <property type="match status" value="1"/>
</dbReference>
<dbReference type="InterPro" id="IPR051087">
    <property type="entry name" value="Mitochondrial_ACSM"/>
</dbReference>
<evidence type="ECO:0000256" key="5">
    <source>
        <dbReference type="ARBA" id="ARBA00039009"/>
    </source>
</evidence>
<feature type="domain" description="AMP-dependent synthetase/ligase" evidence="7">
    <location>
        <begin position="67"/>
        <end position="194"/>
    </location>
</feature>
<evidence type="ECO:0000256" key="6">
    <source>
        <dbReference type="ARBA" id="ARBA00048477"/>
    </source>
</evidence>
<dbReference type="GO" id="GO:0005524">
    <property type="term" value="F:ATP binding"/>
    <property type="evidence" value="ECO:0007669"/>
    <property type="project" value="UniProtKB-KW"/>
</dbReference>
<gene>
    <name evidence="8" type="ORF">BN1723_005161</name>
</gene>
<dbReference type="Proteomes" id="UP000045706">
    <property type="component" value="Unassembled WGS sequence"/>
</dbReference>
<keyword evidence="3" id="KW-0547">Nucleotide-binding</keyword>
<protein>
    <recommendedName>
        <fullName evidence="5">medium-chain acyl-CoA ligase</fullName>
        <ecNumber evidence="5">6.2.1.2</ecNumber>
    </recommendedName>
</protein>
<dbReference type="GO" id="GO:0031956">
    <property type="term" value="F:medium-chain fatty acid-CoA ligase activity"/>
    <property type="evidence" value="ECO:0007669"/>
    <property type="project" value="UniProtKB-EC"/>
</dbReference>
<dbReference type="PROSITE" id="PS00455">
    <property type="entry name" value="AMP_BINDING"/>
    <property type="match status" value="1"/>
</dbReference>
<sequence length="243" mass="26319">MTANEIAAPLRPLTNSNLAIDVVDAQALSTPDRRAMLWTDDESRTLDLSFRYFSQKSHSSAAAQRSRHPERWEIATGALRAGIVVSPCTTLATHKDMAFRAQASKAAAFVGDAETIKKFLRVRDNCPSIKTILQADGLPVPGVAQYDELIGTYDPDVRYLGDHTKSTDPAFLFFTSGTTGPPKMVVHNHLYPLGHVPTGQAWLLLGPGKLYWSLAEQGWAKAACTAGGLALAQDASLSSMYTD</sequence>
<proteinExistence type="inferred from homology"/>
<dbReference type="PANTHER" id="PTHR43605:SF10">
    <property type="entry name" value="ACYL-COA SYNTHETASE MEDIUM CHAIN FAMILY MEMBER 3"/>
    <property type="match status" value="1"/>
</dbReference>
<dbReference type="AlphaFoldDB" id="A0A0G4N5M9"/>
<evidence type="ECO:0000256" key="2">
    <source>
        <dbReference type="ARBA" id="ARBA00022598"/>
    </source>
</evidence>
<evidence type="ECO:0000313" key="9">
    <source>
        <dbReference type="Proteomes" id="UP000045706"/>
    </source>
</evidence>
<dbReference type="InterPro" id="IPR000873">
    <property type="entry name" value="AMP-dep_synth/lig_dom"/>
</dbReference>
<dbReference type="Pfam" id="PF00501">
    <property type="entry name" value="AMP-binding"/>
    <property type="match status" value="1"/>
</dbReference>
<keyword evidence="4" id="KW-0067">ATP-binding</keyword>
<evidence type="ECO:0000256" key="1">
    <source>
        <dbReference type="ARBA" id="ARBA00006432"/>
    </source>
</evidence>
<comment type="catalytic activity">
    <reaction evidence="6">
        <text>a medium-chain fatty acid + ATP + CoA = a medium-chain fatty acyl-CoA + AMP + diphosphate</text>
        <dbReference type="Rhea" id="RHEA:48340"/>
        <dbReference type="ChEBI" id="CHEBI:30616"/>
        <dbReference type="ChEBI" id="CHEBI:33019"/>
        <dbReference type="ChEBI" id="CHEBI:57287"/>
        <dbReference type="ChEBI" id="CHEBI:59558"/>
        <dbReference type="ChEBI" id="CHEBI:90546"/>
        <dbReference type="ChEBI" id="CHEBI:456215"/>
        <dbReference type="EC" id="6.2.1.2"/>
    </reaction>
    <physiologicalReaction direction="left-to-right" evidence="6">
        <dbReference type="Rhea" id="RHEA:48341"/>
    </physiologicalReaction>
</comment>
<dbReference type="EC" id="6.2.1.2" evidence="5"/>
<keyword evidence="2" id="KW-0436">Ligase</keyword>
<dbReference type="GO" id="GO:0004321">
    <property type="term" value="F:fatty-acyl-CoA synthase activity"/>
    <property type="evidence" value="ECO:0007669"/>
    <property type="project" value="TreeGrafter"/>
</dbReference>
<evidence type="ECO:0000313" key="8">
    <source>
        <dbReference type="EMBL" id="CRK41753.1"/>
    </source>
</evidence>